<gene>
    <name evidence="2" type="ORF">FYJ68_02765</name>
</gene>
<feature type="transmembrane region" description="Helical" evidence="1">
    <location>
        <begin position="98"/>
        <end position="118"/>
    </location>
</feature>
<organism evidence="2 3">
    <name type="scientific">Olsenella porci</name>
    <dbReference type="NCBI Taxonomy" id="2652279"/>
    <lineage>
        <taxon>Bacteria</taxon>
        <taxon>Bacillati</taxon>
        <taxon>Actinomycetota</taxon>
        <taxon>Coriobacteriia</taxon>
        <taxon>Coriobacteriales</taxon>
        <taxon>Atopobiaceae</taxon>
        <taxon>Olsenella</taxon>
    </lineage>
</organism>
<evidence type="ECO:0000313" key="2">
    <source>
        <dbReference type="EMBL" id="MST72035.1"/>
    </source>
</evidence>
<feature type="transmembrane region" description="Helical" evidence="1">
    <location>
        <begin position="75"/>
        <end position="92"/>
    </location>
</feature>
<keyword evidence="1" id="KW-0812">Transmembrane</keyword>
<keyword evidence="1" id="KW-1133">Transmembrane helix</keyword>
<feature type="transmembrane region" description="Helical" evidence="1">
    <location>
        <begin position="12"/>
        <end position="31"/>
    </location>
</feature>
<reference evidence="2 3" key="1">
    <citation type="submission" date="2019-08" db="EMBL/GenBank/DDBJ databases">
        <title>In-depth cultivation of the pig gut microbiome towards novel bacterial diversity and tailored functional studies.</title>
        <authorList>
            <person name="Wylensek D."/>
            <person name="Hitch T.C.A."/>
            <person name="Clavel T."/>
        </authorList>
    </citation>
    <scope>NUCLEOTIDE SEQUENCE [LARGE SCALE GENOMIC DNA]</scope>
    <source>
        <strain evidence="2 3">CA-Schmier-601-WT-1</strain>
    </source>
</reference>
<feature type="transmembrane region" description="Helical" evidence="1">
    <location>
        <begin position="37"/>
        <end position="54"/>
    </location>
</feature>
<proteinExistence type="predicted"/>
<evidence type="ECO:0000256" key="1">
    <source>
        <dbReference type="SAM" id="Phobius"/>
    </source>
</evidence>
<sequence length="128" mass="13709">MNQSMKRIKIACIADLIVGVVTVVLGVIAIVSNPLSVSHYMLTLVGVTGAYLGLRGSIWANVPSNAKRIRDTSSVMVLVEFVASIFVVMPPVRADRNTVYMILVLLVLALALVSFANARQVVAAQKAK</sequence>
<protein>
    <submittedName>
        <fullName evidence="2">Uncharacterized protein</fullName>
    </submittedName>
</protein>
<keyword evidence="3" id="KW-1185">Reference proteome</keyword>
<dbReference type="EMBL" id="VUNC01000002">
    <property type="protein sequence ID" value="MST72035.1"/>
    <property type="molecule type" value="Genomic_DNA"/>
</dbReference>
<comment type="caution">
    <text evidence="2">The sequence shown here is derived from an EMBL/GenBank/DDBJ whole genome shotgun (WGS) entry which is preliminary data.</text>
</comment>
<name>A0A6N7XPP0_9ACTN</name>
<accession>A0A6N7XPP0</accession>
<dbReference type="Proteomes" id="UP000469325">
    <property type="component" value="Unassembled WGS sequence"/>
</dbReference>
<evidence type="ECO:0000313" key="3">
    <source>
        <dbReference type="Proteomes" id="UP000469325"/>
    </source>
</evidence>
<keyword evidence="1" id="KW-0472">Membrane</keyword>
<dbReference type="AlphaFoldDB" id="A0A6N7XPP0"/>